<dbReference type="InterPro" id="IPR000719">
    <property type="entry name" value="Prot_kinase_dom"/>
</dbReference>
<evidence type="ECO:0000256" key="6">
    <source>
        <dbReference type="ARBA" id="ARBA00022741"/>
    </source>
</evidence>
<dbReference type="FunFam" id="1.10.510.10:FF:000281">
    <property type="entry name" value="Cyclin-dependent kinase 2"/>
    <property type="match status" value="1"/>
</dbReference>
<dbReference type="OrthoDB" id="1732493at2759"/>
<evidence type="ECO:0000256" key="11">
    <source>
        <dbReference type="ARBA" id="ARBA00048367"/>
    </source>
</evidence>
<proteinExistence type="inferred from homology"/>
<dbReference type="PROSITE" id="PS00107">
    <property type="entry name" value="PROTEIN_KINASE_ATP"/>
    <property type="match status" value="1"/>
</dbReference>
<dbReference type="RefSeq" id="XP_038780263.1">
    <property type="nucleotide sequence ID" value="XM_038924335.1"/>
</dbReference>
<dbReference type="PANTHER" id="PTHR24056">
    <property type="entry name" value="CELL DIVISION PROTEIN KINASE"/>
    <property type="match status" value="1"/>
</dbReference>
<protein>
    <recommendedName>
        <fullName evidence="9">Cyclin-dependent kinase 1</fullName>
        <ecNumber evidence="2">2.7.11.22</ecNumber>
    </recommendedName>
</protein>
<dbReference type="InterPro" id="IPR011009">
    <property type="entry name" value="Kinase-like_dom_sf"/>
</dbReference>
<evidence type="ECO:0000256" key="2">
    <source>
        <dbReference type="ARBA" id="ARBA00012425"/>
    </source>
</evidence>
<dbReference type="PROSITE" id="PS50011">
    <property type="entry name" value="PROTEIN_KINASE_DOM"/>
    <property type="match status" value="1"/>
</dbReference>
<dbReference type="GO" id="GO:0004693">
    <property type="term" value="F:cyclin-dependent protein serine/threonine kinase activity"/>
    <property type="evidence" value="ECO:0007669"/>
    <property type="project" value="UniProtKB-EC"/>
</dbReference>
<feature type="compositionally biased region" description="Low complexity" evidence="14">
    <location>
        <begin position="298"/>
        <end position="310"/>
    </location>
</feature>
<dbReference type="CDD" id="cd07835">
    <property type="entry name" value="STKc_CDK1_CdkB_like"/>
    <property type="match status" value="1"/>
</dbReference>
<dbReference type="Gene3D" id="1.10.510.10">
    <property type="entry name" value="Transferase(Phosphotransferase) domain 1"/>
    <property type="match status" value="1"/>
</dbReference>
<reference evidence="16" key="1">
    <citation type="submission" date="2020-10" db="EMBL/GenBank/DDBJ databases">
        <authorList>
            <person name="Roach M.J.R."/>
        </authorList>
    </citation>
    <scope>NUCLEOTIDE SEQUENCE</scope>
    <source>
        <strain evidence="16">CBS 1945</strain>
    </source>
</reference>
<dbReference type="GO" id="GO:0010468">
    <property type="term" value="P:regulation of gene expression"/>
    <property type="evidence" value="ECO:0007669"/>
    <property type="project" value="TreeGrafter"/>
</dbReference>
<evidence type="ECO:0000256" key="7">
    <source>
        <dbReference type="ARBA" id="ARBA00022777"/>
    </source>
</evidence>
<evidence type="ECO:0000256" key="5">
    <source>
        <dbReference type="ARBA" id="ARBA00022679"/>
    </source>
</evidence>
<dbReference type="PANTHER" id="PTHR24056:SF254">
    <property type="entry name" value="CYCLIN-DEPENDENT KINASE 2"/>
    <property type="match status" value="1"/>
</dbReference>
<keyword evidence="7 16" id="KW-0418">Kinase</keyword>
<organism evidence="16 17">
    <name type="scientific">Eeniella nana</name>
    <name type="common">Yeast</name>
    <name type="synonym">Brettanomyces nanus</name>
    <dbReference type="NCBI Taxonomy" id="13502"/>
    <lineage>
        <taxon>Eukaryota</taxon>
        <taxon>Fungi</taxon>
        <taxon>Dikarya</taxon>
        <taxon>Ascomycota</taxon>
        <taxon>Saccharomycotina</taxon>
        <taxon>Pichiomycetes</taxon>
        <taxon>Pichiales</taxon>
        <taxon>Pichiaceae</taxon>
        <taxon>Brettanomyces</taxon>
    </lineage>
</organism>
<dbReference type="GO" id="GO:0000307">
    <property type="term" value="C:cyclin-dependent protein kinase holoenzyme complex"/>
    <property type="evidence" value="ECO:0007669"/>
    <property type="project" value="TreeGrafter"/>
</dbReference>
<dbReference type="SUPFAM" id="SSF56112">
    <property type="entry name" value="Protein kinase-like (PK-like)"/>
    <property type="match status" value="1"/>
</dbReference>
<keyword evidence="8 12" id="KW-0067">ATP-binding</keyword>
<comment type="similarity">
    <text evidence="1">Belongs to the protein kinase superfamily. CMGC Ser/Thr protein kinase family. CDC2/CDKX subfamily.</text>
</comment>
<dbReference type="GO" id="GO:0007165">
    <property type="term" value="P:signal transduction"/>
    <property type="evidence" value="ECO:0007669"/>
    <property type="project" value="TreeGrafter"/>
</dbReference>
<dbReference type="PROSITE" id="PS00108">
    <property type="entry name" value="PROTEIN_KINASE_ST"/>
    <property type="match status" value="1"/>
</dbReference>
<evidence type="ECO:0000256" key="9">
    <source>
        <dbReference type="ARBA" id="ARBA00039266"/>
    </source>
</evidence>
<dbReference type="GO" id="GO:0000082">
    <property type="term" value="P:G1/S transition of mitotic cell cycle"/>
    <property type="evidence" value="ECO:0007669"/>
    <property type="project" value="TreeGrafter"/>
</dbReference>
<dbReference type="GO" id="GO:0030447">
    <property type="term" value="P:filamentous growth"/>
    <property type="evidence" value="ECO:0007669"/>
    <property type="project" value="UniProtKB-ARBA"/>
</dbReference>
<comment type="catalytic activity">
    <reaction evidence="10">
        <text>L-threonyl-[protein] + ATP = O-phospho-L-threonyl-[protein] + ADP + H(+)</text>
        <dbReference type="Rhea" id="RHEA:46608"/>
        <dbReference type="Rhea" id="RHEA-COMP:11060"/>
        <dbReference type="Rhea" id="RHEA-COMP:11605"/>
        <dbReference type="ChEBI" id="CHEBI:15378"/>
        <dbReference type="ChEBI" id="CHEBI:30013"/>
        <dbReference type="ChEBI" id="CHEBI:30616"/>
        <dbReference type="ChEBI" id="CHEBI:61977"/>
        <dbReference type="ChEBI" id="CHEBI:456216"/>
        <dbReference type="EC" id="2.7.11.22"/>
    </reaction>
</comment>
<dbReference type="GO" id="GO:0005737">
    <property type="term" value="C:cytoplasm"/>
    <property type="evidence" value="ECO:0007669"/>
    <property type="project" value="TreeGrafter"/>
</dbReference>
<evidence type="ECO:0000256" key="12">
    <source>
        <dbReference type="PROSITE-ProRule" id="PRU10141"/>
    </source>
</evidence>
<sequence>MAELNDFEKLEKIGEGTYGVVYKAIDTRHNNRVVALKKIRLESEDEGIPSTTIREISLLKELRDDNIVALYDIVHSNSNKIYLVFEYLDMDLKRYMESIPEGEGLDADMVKKFMLQLVKGIYHCHAHRVLHRDLKPQNLLIDKEGNLKVADFGLARAFGVPLRAYTHEVVTLWYRAPEVLLGGKQYSTGVDMWSIGCIFVEMAERKPLFAGDSEIDQIFKIFKVLGTPTEEVWPEVTYLSDFKPTFPKWRKQDLASAVPSLDKNGVDLLEQLLIYDPANRISAKRALLHPYFHEDAQQQQQTTDYRQQSTMQVDSSTIYT</sequence>
<evidence type="ECO:0000259" key="15">
    <source>
        <dbReference type="PROSITE" id="PS50011"/>
    </source>
</evidence>
<dbReference type="InterPro" id="IPR008271">
    <property type="entry name" value="Ser/Thr_kinase_AS"/>
</dbReference>
<dbReference type="InterPro" id="IPR050108">
    <property type="entry name" value="CDK"/>
</dbReference>
<feature type="domain" description="Protein kinase" evidence="15">
    <location>
        <begin position="7"/>
        <end position="292"/>
    </location>
</feature>
<dbReference type="InterPro" id="IPR017441">
    <property type="entry name" value="Protein_kinase_ATP_BS"/>
</dbReference>
<dbReference type="Pfam" id="PF00069">
    <property type="entry name" value="Pkinase"/>
    <property type="match status" value="1"/>
</dbReference>
<dbReference type="Gene3D" id="3.30.200.20">
    <property type="entry name" value="Phosphorylase Kinase, domain 1"/>
    <property type="match status" value="1"/>
</dbReference>
<evidence type="ECO:0000313" key="16">
    <source>
        <dbReference type="EMBL" id="QPG76698.1"/>
    </source>
</evidence>
<dbReference type="Proteomes" id="UP000662931">
    <property type="component" value="Chromosome 4"/>
</dbReference>
<keyword evidence="4" id="KW-0597">Phosphoprotein</keyword>
<dbReference type="GO" id="GO:0030332">
    <property type="term" value="F:cyclin binding"/>
    <property type="evidence" value="ECO:0007669"/>
    <property type="project" value="TreeGrafter"/>
</dbReference>
<dbReference type="GO" id="GO:0005524">
    <property type="term" value="F:ATP binding"/>
    <property type="evidence" value="ECO:0007669"/>
    <property type="project" value="UniProtKB-UniRule"/>
</dbReference>
<dbReference type="GO" id="GO:0010389">
    <property type="term" value="P:regulation of G2/M transition of mitotic cell cycle"/>
    <property type="evidence" value="ECO:0007669"/>
    <property type="project" value="TreeGrafter"/>
</dbReference>
<dbReference type="GeneID" id="62197492"/>
<feature type="region of interest" description="Disordered" evidence="14">
    <location>
        <begin position="298"/>
        <end position="320"/>
    </location>
</feature>
<feature type="compositionally biased region" description="Polar residues" evidence="14">
    <location>
        <begin position="311"/>
        <end position="320"/>
    </location>
</feature>
<gene>
    <name evidence="16" type="primary">CDC28</name>
    <name evidence="16" type="ORF">FOA43_004092</name>
</gene>
<evidence type="ECO:0000256" key="14">
    <source>
        <dbReference type="SAM" id="MobiDB-lite"/>
    </source>
</evidence>
<dbReference type="EC" id="2.7.11.22" evidence="2"/>
<evidence type="ECO:0000256" key="1">
    <source>
        <dbReference type="ARBA" id="ARBA00006485"/>
    </source>
</evidence>
<evidence type="ECO:0000256" key="8">
    <source>
        <dbReference type="ARBA" id="ARBA00022840"/>
    </source>
</evidence>
<keyword evidence="17" id="KW-1185">Reference proteome</keyword>
<feature type="binding site" evidence="12">
    <location>
        <position position="37"/>
    </location>
    <ligand>
        <name>ATP</name>
        <dbReference type="ChEBI" id="CHEBI:30616"/>
    </ligand>
</feature>
<evidence type="ECO:0000256" key="13">
    <source>
        <dbReference type="RuleBase" id="RU000304"/>
    </source>
</evidence>
<dbReference type="GO" id="GO:0005634">
    <property type="term" value="C:nucleus"/>
    <property type="evidence" value="ECO:0007669"/>
    <property type="project" value="TreeGrafter"/>
</dbReference>
<keyword evidence="6 12" id="KW-0547">Nucleotide-binding</keyword>
<dbReference type="SMART" id="SM00220">
    <property type="entry name" value="S_TKc"/>
    <property type="match status" value="1"/>
</dbReference>
<evidence type="ECO:0000256" key="10">
    <source>
        <dbReference type="ARBA" id="ARBA00047811"/>
    </source>
</evidence>
<accession>A0A875S6X1</accession>
<keyword evidence="3 13" id="KW-0723">Serine/threonine-protein kinase</keyword>
<evidence type="ECO:0000256" key="4">
    <source>
        <dbReference type="ARBA" id="ARBA00022553"/>
    </source>
</evidence>
<keyword evidence="5" id="KW-0808">Transferase</keyword>
<dbReference type="AlphaFoldDB" id="A0A875S6X1"/>
<name>A0A875S6X1_EENNA</name>
<evidence type="ECO:0000313" key="17">
    <source>
        <dbReference type="Proteomes" id="UP000662931"/>
    </source>
</evidence>
<evidence type="ECO:0000256" key="3">
    <source>
        <dbReference type="ARBA" id="ARBA00022527"/>
    </source>
</evidence>
<dbReference type="FunFam" id="3.30.200.20:FF:000027">
    <property type="entry name" value="Putative Cyclin-dependent kinase 1"/>
    <property type="match status" value="1"/>
</dbReference>
<dbReference type="KEGG" id="bnn:FOA43_004092"/>
<dbReference type="EMBL" id="CP064815">
    <property type="protein sequence ID" value="QPG76698.1"/>
    <property type="molecule type" value="Genomic_DNA"/>
</dbReference>
<comment type="catalytic activity">
    <reaction evidence="11">
        <text>L-seryl-[protein] + ATP = O-phospho-L-seryl-[protein] + ADP + H(+)</text>
        <dbReference type="Rhea" id="RHEA:17989"/>
        <dbReference type="Rhea" id="RHEA-COMP:9863"/>
        <dbReference type="Rhea" id="RHEA-COMP:11604"/>
        <dbReference type="ChEBI" id="CHEBI:15378"/>
        <dbReference type="ChEBI" id="CHEBI:29999"/>
        <dbReference type="ChEBI" id="CHEBI:30616"/>
        <dbReference type="ChEBI" id="CHEBI:83421"/>
        <dbReference type="ChEBI" id="CHEBI:456216"/>
        <dbReference type="EC" id="2.7.11.22"/>
    </reaction>
</comment>